<comment type="caution">
    <text evidence="1">The sequence shown here is derived from an EMBL/GenBank/DDBJ whole genome shotgun (WGS) entry which is preliminary data.</text>
</comment>
<dbReference type="CDD" id="cd09272">
    <property type="entry name" value="RNase_HI_RT_Ty1"/>
    <property type="match status" value="1"/>
</dbReference>
<gene>
    <name evidence="1" type="ORF">CXB51_032239</name>
</gene>
<keyword evidence="2" id="KW-1185">Reference proteome</keyword>
<dbReference type="OrthoDB" id="1163908at2759"/>
<dbReference type="PANTHER" id="PTHR11439:SF455">
    <property type="entry name" value="RLK (RECEPTOR-LIKE PROTEIN KINASE) 8, PUTATIVE-RELATED"/>
    <property type="match status" value="1"/>
</dbReference>
<sequence length="246" mass="27202">MGNLHYFLGIEVTRSSSGCSHLCQRKYIRDLLDRSSMSNAKSVPTPLVSSSTLSKDDGDFLTNPTEYRSLAGALQYVVLTRPDIANARILRYLCRTPDFGVVFRPSARLSSVGYADANWGLDFDDRRSTSGYSEYRSLAAATSDVTWLLSLLKELYVVSDNTPNIWCDSSSAVAIAANPVLHSKFKHVELDLFFVREKVADGLVLVGEVPTCDQVADVLTKPLSVSAFTRFQLFLRVLPVGKMVEC</sequence>
<dbReference type="SUPFAM" id="SSF56672">
    <property type="entry name" value="DNA/RNA polymerases"/>
    <property type="match status" value="1"/>
</dbReference>
<name>A0A8J5Y7R5_9ROSI</name>
<dbReference type="Proteomes" id="UP000701853">
    <property type="component" value="Chromosome 12"/>
</dbReference>
<evidence type="ECO:0000313" key="2">
    <source>
        <dbReference type="Proteomes" id="UP000701853"/>
    </source>
</evidence>
<accession>A0A8J5Y7R5</accession>
<proteinExistence type="predicted"/>
<protein>
    <submittedName>
        <fullName evidence="1">Uncharacterized protein</fullName>
    </submittedName>
</protein>
<evidence type="ECO:0000313" key="1">
    <source>
        <dbReference type="EMBL" id="KAG8475422.1"/>
    </source>
</evidence>
<reference evidence="1 2" key="1">
    <citation type="journal article" date="2021" name="bioRxiv">
        <title>The Gossypium anomalum genome as a resource for cotton improvement and evolutionary analysis of hybrid incompatibility.</title>
        <authorList>
            <person name="Grover C.E."/>
            <person name="Yuan D."/>
            <person name="Arick M.A."/>
            <person name="Miller E.R."/>
            <person name="Hu G."/>
            <person name="Peterson D.G."/>
            <person name="Wendel J.F."/>
            <person name="Udall J.A."/>
        </authorList>
    </citation>
    <scope>NUCLEOTIDE SEQUENCE [LARGE SCALE GENOMIC DNA]</scope>
    <source>
        <strain evidence="1">JFW-Udall</strain>
        <tissue evidence="1">Leaf</tissue>
    </source>
</reference>
<dbReference type="PANTHER" id="PTHR11439">
    <property type="entry name" value="GAG-POL-RELATED RETROTRANSPOSON"/>
    <property type="match status" value="1"/>
</dbReference>
<dbReference type="EMBL" id="JAHUZN010000012">
    <property type="protein sequence ID" value="KAG8475422.1"/>
    <property type="molecule type" value="Genomic_DNA"/>
</dbReference>
<organism evidence="1 2">
    <name type="scientific">Gossypium anomalum</name>
    <dbReference type="NCBI Taxonomy" id="47600"/>
    <lineage>
        <taxon>Eukaryota</taxon>
        <taxon>Viridiplantae</taxon>
        <taxon>Streptophyta</taxon>
        <taxon>Embryophyta</taxon>
        <taxon>Tracheophyta</taxon>
        <taxon>Spermatophyta</taxon>
        <taxon>Magnoliopsida</taxon>
        <taxon>eudicotyledons</taxon>
        <taxon>Gunneridae</taxon>
        <taxon>Pentapetalae</taxon>
        <taxon>rosids</taxon>
        <taxon>malvids</taxon>
        <taxon>Malvales</taxon>
        <taxon>Malvaceae</taxon>
        <taxon>Malvoideae</taxon>
        <taxon>Gossypium</taxon>
    </lineage>
</organism>
<dbReference type="AlphaFoldDB" id="A0A8J5Y7R5"/>
<dbReference type="InterPro" id="IPR043502">
    <property type="entry name" value="DNA/RNA_pol_sf"/>
</dbReference>